<feature type="region of interest" description="Disordered" evidence="1">
    <location>
        <begin position="139"/>
        <end position="184"/>
    </location>
</feature>
<feature type="compositionally biased region" description="Pro residues" evidence="1">
    <location>
        <begin position="169"/>
        <end position="178"/>
    </location>
</feature>
<dbReference type="Pfam" id="PF13413">
    <property type="entry name" value="HTH_25"/>
    <property type="match status" value="1"/>
</dbReference>
<proteinExistence type="predicted"/>
<dbReference type="Gene3D" id="1.10.260.40">
    <property type="entry name" value="lambda repressor-like DNA-binding domains"/>
    <property type="match status" value="1"/>
</dbReference>
<dbReference type="PANTHER" id="PTHR34475">
    <property type="match status" value="1"/>
</dbReference>
<dbReference type="PANTHER" id="PTHR34475:SF1">
    <property type="entry name" value="CYTOSKELETON PROTEIN RODZ"/>
    <property type="match status" value="1"/>
</dbReference>
<reference evidence="4 5" key="1">
    <citation type="submission" date="2017-06" db="EMBL/GenBank/DDBJ databases">
        <title>Genome sequencing of cyanobaciteial culture collection at National Institute for Environmental Studies (NIES).</title>
        <authorList>
            <person name="Hirose Y."/>
            <person name="Shimura Y."/>
            <person name="Fujisawa T."/>
            <person name="Nakamura Y."/>
            <person name="Kawachi M."/>
        </authorList>
    </citation>
    <scope>NUCLEOTIDE SEQUENCE [LARGE SCALE GENOMIC DNA]</scope>
    <source>
        <strain evidence="4 5">NIES-267</strain>
    </source>
</reference>
<feature type="domain" description="Cytoskeleton protein RodZ-like C-terminal" evidence="3">
    <location>
        <begin position="188"/>
        <end position="251"/>
    </location>
</feature>
<evidence type="ECO:0000259" key="3">
    <source>
        <dbReference type="Pfam" id="PF13464"/>
    </source>
</evidence>
<organism evidence="4 5">
    <name type="scientific">Calothrix parasitica NIES-267</name>
    <dbReference type="NCBI Taxonomy" id="1973488"/>
    <lineage>
        <taxon>Bacteria</taxon>
        <taxon>Bacillati</taxon>
        <taxon>Cyanobacteriota</taxon>
        <taxon>Cyanophyceae</taxon>
        <taxon>Nostocales</taxon>
        <taxon>Calotrichaceae</taxon>
        <taxon>Calothrix</taxon>
    </lineage>
</organism>
<feature type="compositionally biased region" description="Polar residues" evidence="1">
    <location>
        <begin position="139"/>
        <end position="152"/>
    </location>
</feature>
<evidence type="ECO:0000256" key="1">
    <source>
        <dbReference type="SAM" id="MobiDB-lite"/>
    </source>
</evidence>
<name>A0A1Z4LXA0_9CYAN</name>
<feature type="transmembrane region" description="Helical" evidence="2">
    <location>
        <begin position="105"/>
        <end position="128"/>
    </location>
</feature>
<feature type="region of interest" description="Disordered" evidence="1">
    <location>
        <begin position="242"/>
        <end position="264"/>
    </location>
</feature>
<dbReference type="InterPro" id="IPR010982">
    <property type="entry name" value="Lambda_DNA-bd_dom_sf"/>
</dbReference>
<evidence type="ECO:0000313" key="4">
    <source>
        <dbReference type="EMBL" id="BAY85849.1"/>
    </source>
</evidence>
<protein>
    <recommendedName>
        <fullName evidence="3">Cytoskeleton protein RodZ-like C-terminal domain-containing protein</fullName>
    </recommendedName>
</protein>
<evidence type="ECO:0000313" key="5">
    <source>
        <dbReference type="Proteomes" id="UP000218418"/>
    </source>
</evidence>
<evidence type="ECO:0000256" key="2">
    <source>
        <dbReference type="SAM" id="Phobius"/>
    </source>
</evidence>
<keyword evidence="5" id="KW-1185">Reference proteome</keyword>
<dbReference type="Proteomes" id="UP000218418">
    <property type="component" value="Chromosome"/>
</dbReference>
<keyword evidence="2" id="KW-0812">Transmembrane</keyword>
<keyword evidence="2" id="KW-0472">Membrane</keyword>
<dbReference type="InterPro" id="IPR025194">
    <property type="entry name" value="RodZ-like_C"/>
</dbReference>
<dbReference type="GO" id="GO:0003677">
    <property type="term" value="F:DNA binding"/>
    <property type="evidence" value="ECO:0007669"/>
    <property type="project" value="InterPro"/>
</dbReference>
<accession>A0A1Z4LXA0</accession>
<feature type="compositionally biased region" description="Low complexity" evidence="1">
    <location>
        <begin position="154"/>
        <end position="168"/>
    </location>
</feature>
<keyword evidence="2" id="KW-1133">Transmembrane helix</keyword>
<dbReference type="AlphaFoldDB" id="A0A1Z4LXA0"/>
<sequence length="264" mass="28698">MNLLNEEQGEKLKDITKKLQQLREQQGIHIEQIAAKILVRPAFLNALEEGRFEELPEPVYIQGFIRRYGDALGIDGTALGQEFGAIACPPPVPQENNELNNKANLYVPLAVPYVLLIIGASLGLFYVLSPKGAEQAVSQSQYPSNIVDQKNQSKPKPATSPVASSSKPTPKPTPTPKPKPAEGVKISLDVQDESWVRVITDGKKVFEGTLQKGDKRSFDAKEKLVIRSGNAGAVLVSVNQNKPVPLGDPDNPKTVTYTPEVVGE</sequence>
<dbReference type="OrthoDB" id="422634at2"/>
<dbReference type="InterPro" id="IPR050400">
    <property type="entry name" value="Bact_Cytoskel_RodZ"/>
</dbReference>
<dbReference type="EMBL" id="AP018227">
    <property type="protein sequence ID" value="BAY85849.1"/>
    <property type="molecule type" value="Genomic_DNA"/>
</dbReference>
<dbReference type="Pfam" id="PF13464">
    <property type="entry name" value="RodZ_C"/>
    <property type="match status" value="1"/>
</dbReference>
<gene>
    <name evidence="4" type="ORF">NIES267_53550</name>
</gene>